<dbReference type="Proteomes" id="UP000502756">
    <property type="component" value="Chromosome"/>
</dbReference>
<accession>A0A6M5YEK9</accession>
<name>A0A6M5YEK9_9BACT</name>
<sequence length="159" mass="18110">MGVLLVLAGFLVTCKDTAPVFSPGASDPRVTGTWQLVERRFLKDSLYTIRQDTTTITRDTSFFVTRRYAPASPQTLTFATDGKLSAYGTEMTYYYPINYFRVDSTFDGLGVDLFITTNRATVPFRQGVAFQGDTLVLLPKCYRRDQCDPEHYLKFIRVR</sequence>
<gene>
    <name evidence="1" type="ORF">HNV11_22340</name>
</gene>
<dbReference type="EMBL" id="CP053435">
    <property type="protein sequence ID" value="QJW92455.1"/>
    <property type="molecule type" value="Genomic_DNA"/>
</dbReference>
<proteinExistence type="predicted"/>
<dbReference type="AlphaFoldDB" id="A0A6M5YEK9"/>
<dbReference type="KEGG" id="stae:HNV11_22340"/>
<organism evidence="1 2">
    <name type="scientific">Spirosoma taeanense</name>
    <dbReference type="NCBI Taxonomy" id="2735870"/>
    <lineage>
        <taxon>Bacteria</taxon>
        <taxon>Pseudomonadati</taxon>
        <taxon>Bacteroidota</taxon>
        <taxon>Cytophagia</taxon>
        <taxon>Cytophagales</taxon>
        <taxon>Cytophagaceae</taxon>
        <taxon>Spirosoma</taxon>
    </lineage>
</organism>
<evidence type="ECO:0000313" key="1">
    <source>
        <dbReference type="EMBL" id="QJW92455.1"/>
    </source>
</evidence>
<keyword evidence="2" id="KW-1185">Reference proteome</keyword>
<evidence type="ECO:0000313" key="2">
    <source>
        <dbReference type="Proteomes" id="UP000502756"/>
    </source>
</evidence>
<reference evidence="1 2" key="1">
    <citation type="submission" date="2020-05" db="EMBL/GenBank/DDBJ databases">
        <title>Genome sequencing of Spirosoma sp. TS118.</title>
        <authorList>
            <person name="Lee J.-H."/>
            <person name="Jeong S."/>
            <person name="Zhao L."/>
            <person name="Jung J.-H."/>
            <person name="Kim M.-K."/>
            <person name="Lim S."/>
        </authorList>
    </citation>
    <scope>NUCLEOTIDE SEQUENCE [LARGE SCALE GENOMIC DNA]</scope>
    <source>
        <strain evidence="1 2">TS118</strain>
    </source>
</reference>
<protein>
    <submittedName>
        <fullName evidence="1">Uncharacterized protein</fullName>
    </submittedName>
</protein>